<feature type="compositionally biased region" description="Low complexity" evidence="1">
    <location>
        <begin position="198"/>
        <end position="219"/>
    </location>
</feature>
<dbReference type="AlphaFoldDB" id="A0A263D1B2"/>
<name>A0A263D1B2_9PSEU</name>
<dbReference type="InParanoid" id="A0A263D1B2"/>
<dbReference type="Proteomes" id="UP000242444">
    <property type="component" value="Unassembled WGS sequence"/>
</dbReference>
<evidence type="ECO:0000256" key="1">
    <source>
        <dbReference type="SAM" id="MobiDB-lite"/>
    </source>
</evidence>
<evidence type="ECO:0000313" key="2">
    <source>
        <dbReference type="EMBL" id="OZM72131.1"/>
    </source>
</evidence>
<protein>
    <submittedName>
        <fullName evidence="2">Uncharacterized protein</fullName>
    </submittedName>
</protein>
<organism evidence="2 3">
    <name type="scientific">Amycolatopsis antarctica</name>
    <dbReference type="NCBI Taxonomy" id="1854586"/>
    <lineage>
        <taxon>Bacteria</taxon>
        <taxon>Bacillati</taxon>
        <taxon>Actinomycetota</taxon>
        <taxon>Actinomycetes</taxon>
        <taxon>Pseudonocardiales</taxon>
        <taxon>Pseudonocardiaceae</taxon>
        <taxon>Amycolatopsis</taxon>
    </lineage>
</organism>
<dbReference type="EMBL" id="NKYE01000009">
    <property type="protein sequence ID" value="OZM72131.1"/>
    <property type="molecule type" value="Genomic_DNA"/>
</dbReference>
<reference evidence="2 3" key="1">
    <citation type="submission" date="2017-07" db="EMBL/GenBank/DDBJ databases">
        <title>Amycolatopsis antarcticus sp. nov., isolated from the surface of an Antarcticus brown macroalga.</title>
        <authorList>
            <person name="Wang J."/>
            <person name="Leiva S."/>
            <person name="Huang J."/>
            <person name="Huang Y."/>
        </authorList>
    </citation>
    <scope>NUCLEOTIDE SEQUENCE [LARGE SCALE GENOMIC DNA]</scope>
    <source>
        <strain evidence="2 3">AU-G6</strain>
    </source>
</reference>
<keyword evidence="3" id="KW-1185">Reference proteome</keyword>
<proteinExistence type="predicted"/>
<gene>
    <name evidence="2" type="ORF">CFN78_16460</name>
</gene>
<accession>A0A263D1B2</accession>
<comment type="caution">
    <text evidence="2">The sequence shown here is derived from an EMBL/GenBank/DDBJ whole genome shotgun (WGS) entry which is preliminary data.</text>
</comment>
<evidence type="ECO:0000313" key="3">
    <source>
        <dbReference type="Proteomes" id="UP000242444"/>
    </source>
</evidence>
<sequence length="219" mass="22213">MPERAQSAASVLAASALGVRLDPAVAFEDANVTVPVDLVNETAPVRVPNPPVWSGSADGGDGQTVVSVEAIRHVANSMTSLEEPLRRAIDDLRGVDIRPGGFYHATAMRTAINGANSDGGLKSELTLTLTSILQGVVDIRDAMETMAARYTSTDQQNTLAATDVQRLMAEAAGEFTQASGGSGAAAPPVATDSGVQQASATGSGTATGGSATTASTRES</sequence>
<feature type="region of interest" description="Disordered" evidence="1">
    <location>
        <begin position="175"/>
        <end position="219"/>
    </location>
</feature>